<dbReference type="EMBL" id="QXGD01000399">
    <property type="protein sequence ID" value="KAE9240787.1"/>
    <property type="molecule type" value="Genomic_DNA"/>
</dbReference>
<sequence>MAGLNPSLSRHLSSYPGVDCCAARLRQSDLRTGPGNSSFTNLPPAAEDTALRAASPLKTPLPLPRCPVVPHRTAAMSDTHADMLKKFQTFLEQEEKSRAPGGTTTAARLAKMELWREMRQLLAVNDSSVGLRVLAERPPR</sequence>
<name>A0A6A3ZR21_9STRA</name>
<protein>
    <submittedName>
        <fullName evidence="1">Uncharacterized protein</fullName>
    </submittedName>
</protein>
<accession>A0A6A3ZR21</accession>
<organism evidence="1 2">
    <name type="scientific">Phytophthora fragariae</name>
    <dbReference type="NCBI Taxonomy" id="53985"/>
    <lineage>
        <taxon>Eukaryota</taxon>
        <taxon>Sar</taxon>
        <taxon>Stramenopiles</taxon>
        <taxon>Oomycota</taxon>
        <taxon>Peronosporomycetes</taxon>
        <taxon>Peronosporales</taxon>
        <taxon>Peronosporaceae</taxon>
        <taxon>Phytophthora</taxon>
    </lineage>
</organism>
<gene>
    <name evidence="1" type="ORF">PF002_g9599</name>
</gene>
<dbReference type="Proteomes" id="UP000440367">
    <property type="component" value="Unassembled WGS sequence"/>
</dbReference>
<reference evidence="1 2" key="1">
    <citation type="submission" date="2018-08" db="EMBL/GenBank/DDBJ databases">
        <title>Genomic investigation of the strawberry pathogen Phytophthora fragariae indicates pathogenicity is determined by transcriptional variation in three key races.</title>
        <authorList>
            <person name="Adams T.M."/>
            <person name="Armitage A.D."/>
            <person name="Sobczyk M.K."/>
            <person name="Bates H.J."/>
            <person name="Dunwell J.M."/>
            <person name="Nellist C.F."/>
            <person name="Harrison R.J."/>
        </authorList>
    </citation>
    <scope>NUCLEOTIDE SEQUENCE [LARGE SCALE GENOMIC DNA]</scope>
    <source>
        <strain evidence="1 2">BC-1</strain>
    </source>
</reference>
<evidence type="ECO:0000313" key="2">
    <source>
        <dbReference type="Proteomes" id="UP000440367"/>
    </source>
</evidence>
<evidence type="ECO:0000313" key="1">
    <source>
        <dbReference type="EMBL" id="KAE9240787.1"/>
    </source>
</evidence>
<proteinExistence type="predicted"/>
<comment type="caution">
    <text evidence="1">The sequence shown here is derived from an EMBL/GenBank/DDBJ whole genome shotgun (WGS) entry which is preliminary data.</text>
</comment>
<dbReference type="AlphaFoldDB" id="A0A6A3ZR21"/>